<keyword evidence="5" id="KW-1185">Reference proteome</keyword>
<dbReference type="EMBL" id="CAIJDP010000080">
    <property type="protein sequence ID" value="CAD0007114.1"/>
    <property type="molecule type" value="Genomic_DNA"/>
</dbReference>
<feature type="signal peptide" evidence="2">
    <location>
        <begin position="1"/>
        <end position="23"/>
    </location>
</feature>
<dbReference type="Proteomes" id="UP000530060">
    <property type="component" value="Unassembled WGS sequence"/>
</dbReference>
<dbReference type="AlphaFoldDB" id="A0A6V6Z6P7"/>
<organism evidence="4 5">
    <name type="scientific">Flavobacterium salmonis</name>
    <dbReference type="NCBI Taxonomy" id="2654844"/>
    <lineage>
        <taxon>Bacteria</taxon>
        <taxon>Pseudomonadati</taxon>
        <taxon>Bacteroidota</taxon>
        <taxon>Flavobacteriia</taxon>
        <taxon>Flavobacteriales</taxon>
        <taxon>Flavobacteriaceae</taxon>
        <taxon>Flavobacterium</taxon>
    </lineage>
</organism>
<feature type="compositionally biased region" description="Basic and acidic residues" evidence="1">
    <location>
        <begin position="138"/>
        <end position="148"/>
    </location>
</feature>
<evidence type="ECO:0000313" key="4">
    <source>
        <dbReference type="EMBL" id="CAD0007114.1"/>
    </source>
</evidence>
<sequence>MKKIISILILLVCLMTNVQLLLAQNDALKILPNGNVGVGITNPKEKLQVDGNIKSEGRIDDKTGNVMPVGSILAFAGTKPPEGWLLCDGSSYSASGDKSELFKVIGTLYGGANGQFNVPDLRQTFVMGANPSNGQEQVGRKGDADKHNHSISPPERTYTTSTNGAHAHKFKASWYKRYFAKGDYSGIDTNGNDIQQETTQSEGDHYHLVTVSIPTFTSGDNTGQNRPKWMAMNYIIKY</sequence>
<dbReference type="SUPFAM" id="SSF88874">
    <property type="entry name" value="Receptor-binding domain of short tail fibre protein gp12"/>
    <property type="match status" value="1"/>
</dbReference>
<dbReference type="RefSeq" id="WP_180909893.1">
    <property type="nucleotide sequence ID" value="NZ_CAIJDP010000080.1"/>
</dbReference>
<feature type="region of interest" description="Disordered" evidence="1">
    <location>
        <begin position="131"/>
        <end position="162"/>
    </location>
</feature>
<dbReference type="InterPro" id="IPR037053">
    <property type="entry name" value="Phage_tail_collar_dom_sf"/>
</dbReference>
<dbReference type="Pfam" id="PF07484">
    <property type="entry name" value="Collar"/>
    <property type="match status" value="1"/>
</dbReference>
<evidence type="ECO:0000313" key="5">
    <source>
        <dbReference type="Proteomes" id="UP000530060"/>
    </source>
</evidence>
<protein>
    <recommendedName>
        <fullName evidence="3">Phage tail collar domain-containing protein</fullName>
    </recommendedName>
</protein>
<accession>A0A6V6Z6P7</accession>
<proteinExistence type="predicted"/>
<keyword evidence="2" id="KW-0732">Signal</keyword>
<feature type="chain" id="PRO_5028108266" description="Phage tail collar domain-containing protein" evidence="2">
    <location>
        <begin position="24"/>
        <end position="238"/>
    </location>
</feature>
<reference evidence="4 5" key="1">
    <citation type="submission" date="2020-06" db="EMBL/GenBank/DDBJ databases">
        <authorList>
            <person name="Criscuolo A."/>
        </authorList>
    </citation>
    <scope>NUCLEOTIDE SEQUENCE [LARGE SCALE GENOMIC DNA]</scope>
    <source>
        <strain evidence="5">CIP 111411</strain>
    </source>
</reference>
<comment type="caution">
    <text evidence="4">The sequence shown here is derived from an EMBL/GenBank/DDBJ whole genome shotgun (WGS) entry which is preliminary data.</text>
</comment>
<evidence type="ECO:0000259" key="3">
    <source>
        <dbReference type="Pfam" id="PF07484"/>
    </source>
</evidence>
<name>A0A6V6Z6P7_9FLAO</name>
<evidence type="ECO:0000256" key="2">
    <source>
        <dbReference type="SAM" id="SignalP"/>
    </source>
</evidence>
<gene>
    <name evidence="4" type="ORF">FLAT13_03651</name>
</gene>
<evidence type="ECO:0000256" key="1">
    <source>
        <dbReference type="SAM" id="MobiDB-lite"/>
    </source>
</evidence>
<feature type="domain" description="Phage tail collar" evidence="3">
    <location>
        <begin position="70"/>
        <end position="126"/>
    </location>
</feature>
<dbReference type="InterPro" id="IPR011083">
    <property type="entry name" value="Phage_tail_collar_dom"/>
</dbReference>
<dbReference type="Gene3D" id="3.90.1340.10">
    <property type="entry name" value="Phage tail collar domain"/>
    <property type="match status" value="1"/>
</dbReference>